<evidence type="ECO:0000256" key="1">
    <source>
        <dbReference type="ARBA" id="ARBA00022857"/>
    </source>
</evidence>
<dbReference type="SUPFAM" id="SSF51735">
    <property type="entry name" value="NAD(P)-binding Rossmann-fold domains"/>
    <property type="match status" value="1"/>
</dbReference>
<evidence type="ECO:0000313" key="2">
    <source>
        <dbReference type="EMBL" id="OAG44617.1"/>
    </source>
</evidence>
<gene>
    <name evidence="2" type="ORF">AYO21_01107</name>
</gene>
<proteinExistence type="predicted"/>
<name>A0A177FKA0_9EURO</name>
<dbReference type="AlphaFoldDB" id="A0A177FKA0"/>
<dbReference type="GO" id="GO:0016616">
    <property type="term" value="F:oxidoreductase activity, acting on the CH-OH group of donors, NAD or NADP as acceptor"/>
    <property type="evidence" value="ECO:0007669"/>
    <property type="project" value="TreeGrafter"/>
</dbReference>
<comment type="caution">
    <text evidence="2">The sequence shown here is derived from an EMBL/GenBank/DDBJ whole genome shotgun (WGS) entry which is preliminary data.</text>
</comment>
<dbReference type="InterPro" id="IPR002347">
    <property type="entry name" value="SDR_fam"/>
</dbReference>
<dbReference type="OrthoDB" id="7289984at2759"/>
<keyword evidence="1" id="KW-0521">NADP</keyword>
<dbReference type="GeneID" id="34596287"/>
<reference evidence="2 3" key="1">
    <citation type="submission" date="2016-03" db="EMBL/GenBank/DDBJ databases">
        <title>Draft genome sequence of the Fonsecaea monophora CBS 269.37.</title>
        <authorList>
            <person name="Bombassaro A."/>
            <person name="Vinicius W.A."/>
            <person name="De Hoog S."/>
            <person name="Sun J."/>
            <person name="Souza E.M."/>
            <person name="Raittz R.T."/>
            <person name="Costa F."/>
            <person name="Leao A.C."/>
            <person name="Tadra-Sfeir M.Z."/>
            <person name="Baura V."/>
            <person name="Balsanelli E."/>
            <person name="Pedrosa F.O."/>
            <person name="Moreno L.F."/>
            <person name="Steffens M.B."/>
            <person name="Xi L."/>
            <person name="Bocca A.L."/>
            <person name="Felipe M.S."/>
            <person name="Teixeira M."/>
            <person name="Telles Filho F.Q."/>
            <person name="Azevedo C.M."/>
            <person name="Gomes R."/>
            <person name="Vicente V.A."/>
        </authorList>
    </citation>
    <scope>NUCLEOTIDE SEQUENCE [LARGE SCALE GENOMIC DNA]</scope>
    <source>
        <strain evidence="2 3">CBS 269.37</strain>
    </source>
</reference>
<dbReference type="PROSITE" id="PS00061">
    <property type="entry name" value="ADH_SHORT"/>
    <property type="match status" value="1"/>
</dbReference>
<dbReference type="InterPro" id="IPR020904">
    <property type="entry name" value="Sc_DH/Rdtase_CS"/>
</dbReference>
<dbReference type="InterPro" id="IPR036291">
    <property type="entry name" value="NAD(P)-bd_dom_sf"/>
</dbReference>
<dbReference type="InterPro" id="IPR052184">
    <property type="entry name" value="SDR_enzymes"/>
</dbReference>
<dbReference type="EMBL" id="LVKK01000004">
    <property type="protein sequence ID" value="OAG44617.1"/>
    <property type="molecule type" value="Genomic_DNA"/>
</dbReference>
<dbReference type="Proteomes" id="UP000077002">
    <property type="component" value="Unassembled WGS sequence"/>
</dbReference>
<dbReference type="RefSeq" id="XP_022516569.1">
    <property type="nucleotide sequence ID" value="XM_022651091.1"/>
</dbReference>
<dbReference type="PANTHER" id="PTHR45458">
    <property type="entry name" value="SHORT-CHAIN DEHYDROGENASE/REDUCTASE SDR"/>
    <property type="match status" value="1"/>
</dbReference>
<organism evidence="2 3">
    <name type="scientific">Fonsecaea monophora</name>
    <dbReference type="NCBI Taxonomy" id="254056"/>
    <lineage>
        <taxon>Eukaryota</taxon>
        <taxon>Fungi</taxon>
        <taxon>Dikarya</taxon>
        <taxon>Ascomycota</taxon>
        <taxon>Pezizomycotina</taxon>
        <taxon>Eurotiomycetes</taxon>
        <taxon>Chaetothyriomycetidae</taxon>
        <taxon>Chaetothyriales</taxon>
        <taxon>Herpotrichiellaceae</taxon>
        <taxon>Fonsecaea</taxon>
    </lineage>
</organism>
<protein>
    <submittedName>
        <fullName evidence="2">Uncharacterized protein</fullName>
    </submittedName>
</protein>
<sequence length="315" mass="34716">MPCYVVTGADRGIGYEFVRKLSEDPANVVVSLVLAKEATEARLEEHNIKNVHVIEADVTDRSALLVCGFPLVHEGRHYRTNDSQKAAEETEKITGGKGVDVFINNAGLVAKPTAFRTLEDYYDMVDVFDKDLYECFSINAVGTINATAAFIPLIRKGTVKKVIALTSGMGDVDFTNELDMDMAVPYSISKAAMNMVMAKFSASYKKEGILFMAVSPGAVDSEDDGRGSNAPVQDIDGDLSQSLYPVRPWHKLASVPELQKRMEQGLKFNRYEQSYTKPLNTQESVDFLLKVLSEKSIENGDAGACISHLGTRRWL</sequence>
<dbReference type="PRINTS" id="PR00081">
    <property type="entry name" value="GDHRDH"/>
</dbReference>
<dbReference type="Gene3D" id="3.40.50.720">
    <property type="entry name" value="NAD(P)-binding Rossmann-like Domain"/>
    <property type="match status" value="1"/>
</dbReference>
<keyword evidence="3" id="KW-1185">Reference proteome</keyword>
<dbReference type="Pfam" id="PF00106">
    <property type="entry name" value="adh_short"/>
    <property type="match status" value="2"/>
</dbReference>
<accession>A0A177FKA0</accession>
<evidence type="ECO:0000313" key="3">
    <source>
        <dbReference type="Proteomes" id="UP000077002"/>
    </source>
</evidence>
<dbReference type="PANTHER" id="PTHR45458:SF3">
    <property type="entry name" value="CHAIN DEHYDROGENASE (ATSC), PUTATIVE-RELATED"/>
    <property type="match status" value="1"/>
</dbReference>